<keyword evidence="2" id="KW-0328">Glycosyltransferase</keyword>
<dbReference type="PANTHER" id="PTHR22916:SF3">
    <property type="entry name" value="UDP-GLCNAC:BETAGAL BETA-1,3-N-ACETYLGLUCOSAMINYLTRANSFERASE-LIKE PROTEIN 1"/>
    <property type="match status" value="1"/>
</dbReference>
<dbReference type="EC" id="2.4.-.-" evidence="2"/>
<dbReference type="InterPro" id="IPR029044">
    <property type="entry name" value="Nucleotide-diphossugar_trans"/>
</dbReference>
<organism evidence="2 3">
    <name type="scientific">Moraxella nasicaprae</name>
    <dbReference type="NCBI Taxonomy" id="2904122"/>
    <lineage>
        <taxon>Bacteria</taxon>
        <taxon>Pseudomonadati</taxon>
        <taxon>Pseudomonadota</taxon>
        <taxon>Gammaproteobacteria</taxon>
        <taxon>Moraxellales</taxon>
        <taxon>Moraxellaceae</taxon>
        <taxon>Moraxella</taxon>
    </lineage>
</organism>
<dbReference type="PANTHER" id="PTHR22916">
    <property type="entry name" value="GLYCOSYLTRANSFERASE"/>
    <property type="match status" value="1"/>
</dbReference>
<evidence type="ECO:0000313" key="2">
    <source>
        <dbReference type="EMBL" id="UXZ04791.1"/>
    </source>
</evidence>
<dbReference type="Gene3D" id="3.90.550.10">
    <property type="entry name" value="Spore Coat Polysaccharide Biosynthesis Protein SpsA, Chain A"/>
    <property type="match status" value="1"/>
</dbReference>
<feature type="domain" description="Glycosyltransferase 2-like" evidence="1">
    <location>
        <begin position="18"/>
        <end position="185"/>
    </location>
</feature>
<dbReference type="EMBL" id="CP089977">
    <property type="protein sequence ID" value="UXZ04791.1"/>
    <property type="molecule type" value="Genomic_DNA"/>
</dbReference>
<protein>
    <submittedName>
        <fullName evidence="2">Glycosyltransferase</fullName>
        <ecNumber evidence="2">2.4.-.-</ecNumber>
    </submittedName>
</protein>
<dbReference type="RefSeq" id="WP_263076286.1">
    <property type="nucleotide sequence ID" value="NZ_CP089977.1"/>
</dbReference>
<proteinExistence type="predicted"/>
<dbReference type="Proteomes" id="UP001063782">
    <property type="component" value="Chromosome"/>
</dbReference>
<evidence type="ECO:0000313" key="3">
    <source>
        <dbReference type="Proteomes" id="UP001063782"/>
    </source>
</evidence>
<dbReference type="CDD" id="cd00761">
    <property type="entry name" value="Glyco_tranf_GTA_type"/>
    <property type="match status" value="1"/>
</dbReference>
<dbReference type="InterPro" id="IPR001173">
    <property type="entry name" value="Glyco_trans_2-like"/>
</dbReference>
<keyword evidence="3" id="KW-1185">Reference proteome</keyword>
<reference evidence="2" key="1">
    <citation type="submission" date="2021-12" db="EMBL/GenBank/DDBJ databases">
        <title>taxonomy of Moraxella sp. ZY201224.</title>
        <authorList>
            <person name="Li F."/>
        </authorList>
    </citation>
    <scope>NUCLEOTIDE SEQUENCE</scope>
    <source>
        <strain evidence="2">ZY201224</strain>
    </source>
</reference>
<dbReference type="SUPFAM" id="SSF53448">
    <property type="entry name" value="Nucleotide-diphospho-sugar transferases"/>
    <property type="match status" value="1"/>
</dbReference>
<accession>A0ABY6F3W1</accession>
<keyword evidence="2" id="KW-0808">Transferase</keyword>
<gene>
    <name evidence="2" type="ORF">LU297_09555</name>
</gene>
<dbReference type="GO" id="GO:0016757">
    <property type="term" value="F:glycosyltransferase activity"/>
    <property type="evidence" value="ECO:0007669"/>
    <property type="project" value="UniProtKB-KW"/>
</dbReference>
<dbReference type="Pfam" id="PF00535">
    <property type="entry name" value="Glycos_transf_2"/>
    <property type="match status" value="1"/>
</dbReference>
<evidence type="ECO:0000259" key="1">
    <source>
        <dbReference type="Pfam" id="PF00535"/>
    </source>
</evidence>
<name>A0ABY6F3W1_9GAMM</name>
<sequence length="294" mass="34087">MLNILQNQYQPIKSPAISFIVPVYNTMAYLAQCLDSIVCQTIDKEIIIIDDGSTDDSLSIILDYAKRYPDIRVLHTKNAGLSAARNQGLRLARGDYVYFVDSDDYLGTDRFEEIYQVATQTNADVVKMQRELFLDDNPNCRELWQPVSKTLAENEAMLYHGYGFFVALTHSRWVPCVCWSMYKKDFLLKHGLYFIEGLKAEDQIFYTQLLTVDEKLLVLELPIVAYRYRHGRITSISNNQQDLQYVHDLSENIKLLKAWQHQHDFPKEVQAGVAYVIENLEYAIQHRTQPDTTI</sequence>